<evidence type="ECO:0000256" key="21">
    <source>
        <dbReference type="ARBA" id="ARBA00023015"/>
    </source>
</evidence>
<dbReference type="InParanoid" id="E5R1D1"/>
<dbReference type="InterPro" id="IPR008266">
    <property type="entry name" value="Tyr_kinase_AS"/>
</dbReference>
<evidence type="ECO:0000256" key="16">
    <source>
        <dbReference type="ARBA" id="ARBA00022741"/>
    </source>
</evidence>
<dbReference type="eggNOG" id="KOG3087">
    <property type="taxonomic scope" value="Eukaryota"/>
</dbReference>
<dbReference type="Proteomes" id="UP000002669">
    <property type="component" value="Unassembled WGS sequence"/>
</dbReference>
<evidence type="ECO:0000256" key="8">
    <source>
        <dbReference type="ARBA" id="ARBA00013948"/>
    </source>
</evidence>
<gene>
    <name evidence="31" type="ORF">MGYG_00721</name>
</gene>
<comment type="catalytic activity">
    <reaction evidence="28">
        <text>L-seryl-[protein] + ATP = O-phospho-L-seryl-[protein] + ADP + H(+)</text>
        <dbReference type="Rhea" id="RHEA:17989"/>
        <dbReference type="Rhea" id="RHEA-COMP:9863"/>
        <dbReference type="Rhea" id="RHEA-COMP:11604"/>
        <dbReference type="ChEBI" id="CHEBI:15378"/>
        <dbReference type="ChEBI" id="CHEBI:29999"/>
        <dbReference type="ChEBI" id="CHEBI:30616"/>
        <dbReference type="ChEBI" id="CHEBI:83421"/>
        <dbReference type="ChEBI" id="CHEBI:456216"/>
        <dbReference type="EC" id="2.7.11.1"/>
    </reaction>
</comment>
<keyword evidence="19" id="KW-0067">ATP-binding</keyword>
<evidence type="ECO:0000256" key="3">
    <source>
        <dbReference type="ARBA" id="ARBA00004496"/>
    </source>
</evidence>
<dbReference type="InterPro" id="IPR011009">
    <property type="entry name" value="Kinase-like_dom_sf"/>
</dbReference>
<name>E5R1D1_ARTGP</name>
<dbReference type="InterPro" id="IPR000719">
    <property type="entry name" value="Prot_kinase_dom"/>
</dbReference>
<accession>E5R1D1</accession>
<evidence type="ECO:0000256" key="29">
    <source>
        <dbReference type="SAM" id="MobiDB-lite"/>
    </source>
</evidence>
<keyword evidence="20" id="KW-0779">Telomere</keyword>
<evidence type="ECO:0000256" key="22">
    <source>
        <dbReference type="ARBA" id="ARBA00023159"/>
    </source>
</evidence>
<evidence type="ECO:0000259" key="30">
    <source>
        <dbReference type="PROSITE" id="PS50011"/>
    </source>
</evidence>
<comment type="catalytic activity">
    <reaction evidence="27">
        <text>L-threonyl-[protein] + ATP = O-phospho-L-threonyl-[protein] + ADP + H(+)</text>
        <dbReference type="Rhea" id="RHEA:46608"/>
        <dbReference type="Rhea" id="RHEA-COMP:11060"/>
        <dbReference type="Rhea" id="RHEA-COMP:11605"/>
        <dbReference type="ChEBI" id="CHEBI:15378"/>
        <dbReference type="ChEBI" id="CHEBI:30013"/>
        <dbReference type="ChEBI" id="CHEBI:30616"/>
        <dbReference type="ChEBI" id="CHEBI:61977"/>
        <dbReference type="ChEBI" id="CHEBI:456216"/>
        <dbReference type="EC" id="2.7.11.1"/>
    </reaction>
</comment>
<evidence type="ECO:0000256" key="2">
    <source>
        <dbReference type="ARBA" id="ARBA00004123"/>
    </source>
</evidence>
<keyword evidence="23" id="KW-0804">Transcription</keyword>
<keyword evidence="14" id="KW-0808">Transferase</keyword>
<evidence type="ECO:0000256" key="23">
    <source>
        <dbReference type="ARBA" id="ARBA00023163"/>
    </source>
</evidence>
<evidence type="ECO:0000313" key="32">
    <source>
        <dbReference type="Proteomes" id="UP000002669"/>
    </source>
</evidence>
<keyword evidence="21" id="KW-0805">Transcription regulation</keyword>
<keyword evidence="13" id="KW-0597">Phosphoprotein</keyword>
<dbReference type="FunFam" id="3.30.200.20:FF:000603">
    <property type="entry name" value="EKC/KEOPS complex subunit bud32"/>
    <property type="match status" value="1"/>
</dbReference>
<organism evidence="32">
    <name type="scientific">Arthroderma gypseum (strain ATCC MYA-4604 / CBS 118893)</name>
    <name type="common">Microsporum gypseum</name>
    <dbReference type="NCBI Taxonomy" id="535722"/>
    <lineage>
        <taxon>Eukaryota</taxon>
        <taxon>Fungi</taxon>
        <taxon>Dikarya</taxon>
        <taxon>Ascomycota</taxon>
        <taxon>Pezizomycotina</taxon>
        <taxon>Eurotiomycetes</taxon>
        <taxon>Eurotiomycetidae</taxon>
        <taxon>Onygenales</taxon>
        <taxon>Arthrodermataceae</taxon>
        <taxon>Nannizzia</taxon>
    </lineage>
</organism>
<dbReference type="GO" id="GO:0070525">
    <property type="term" value="P:tRNA threonylcarbamoyladenosine metabolic process"/>
    <property type="evidence" value="ECO:0007669"/>
    <property type="project" value="TreeGrafter"/>
</dbReference>
<dbReference type="PROSITE" id="PS50011">
    <property type="entry name" value="PROTEIN_KINASE_DOM"/>
    <property type="match status" value="1"/>
</dbReference>
<dbReference type="PANTHER" id="PTHR12209">
    <property type="entry name" value="NON-SPECIFIC SERINE/THREONINE PROTEIN KINASE"/>
    <property type="match status" value="1"/>
</dbReference>
<evidence type="ECO:0000256" key="25">
    <source>
        <dbReference type="ARBA" id="ARBA00030980"/>
    </source>
</evidence>
<sequence>MAEVQPPPPLPRPFTYCDPARIPVLLAQGAEARLYRTYFLDPSIPAALKVRPLKPYRHPILDRRLTRQRILQEARCMAKLAREGVPVPGILAADWGHNSEPDTEKKEGSSANNGGWLLMEWVDGDVVREVVNSWEKWMKSSGTLDERGTAGTDISTYTETVKESEKKICALLQKIGRAVGLLHKTGIIHGDLTTSNLMLRQTAGGVPTETTSLETNTKNLDPRSRLPFLDGEIVLIDFGLASQSIQDEDRAVDLYVLERAFASSHPRTEGLFQEVLEGYGESFKAAKPVLKRLEEVRMRGRKRSMIG</sequence>
<evidence type="ECO:0000256" key="24">
    <source>
        <dbReference type="ARBA" id="ARBA00023242"/>
    </source>
</evidence>
<keyword evidence="10" id="KW-0158">Chromosome</keyword>
<dbReference type="PROSITE" id="PS00109">
    <property type="entry name" value="PROTEIN_KINASE_TYR"/>
    <property type="match status" value="1"/>
</dbReference>
<comment type="similarity">
    <text evidence="5">Belongs to the protein kinase superfamily. BUD32 family.</text>
</comment>
<dbReference type="AlphaFoldDB" id="E5R1D1"/>
<keyword evidence="11" id="KW-0963">Cytoplasm</keyword>
<feature type="region of interest" description="Disordered" evidence="29">
    <location>
        <begin position="92"/>
        <end position="112"/>
    </location>
</feature>
<dbReference type="Gene3D" id="3.30.200.20">
    <property type="entry name" value="Phosphorylase Kinase, domain 1"/>
    <property type="match status" value="1"/>
</dbReference>
<evidence type="ECO:0000256" key="26">
    <source>
        <dbReference type="ARBA" id="ARBA00033194"/>
    </source>
</evidence>
<dbReference type="PANTHER" id="PTHR12209:SF0">
    <property type="entry name" value="EKC_KEOPS COMPLEX SUBUNIT TP53RK"/>
    <property type="match status" value="1"/>
</dbReference>
<evidence type="ECO:0000256" key="10">
    <source>
        <dbReference type="ARBA" id="ARBA00022454"/>
    </source>
</evidence>
<evidence type="ECO:0000256" key="17">
    <source>
        <dbReference type="ARBA" id="ARBA00022777"/>
    </source>
</evidence>
<evidence type="ECO:0000256" key="7">
    <source>
        <dbReference type="ARBA" id="ARBA00012513"/>
    </source>
</evidence>
<dbReference type="OMA" id="HKLYMEY"/>
<dbReference type="GO" id="GO:0016787">
    <property type="term" value="F:hydrolase activity"/>
    <property type="evidence" value="ECO:0007669"/>
    <property type="project" value="UniProtKB-KW"/>
</dbReference>
<dbReference type="OrthoDB" id="3399at2759"/>
<evidence type="ECO:0000256" key="18">
    <source>
        <dbReference type="ARBA" id="ARBA00022801"/>
    </source>
</evidence>
<dbReference type="EMBL" id="DS989822">
    <property type="protein sequence ID" value="EFQ97682.1"/>
    <property type="molecule type" value="Genomic_DNA"/>
</dbReference>
<evidence type="ECO:0000256" key="27">
    <source>
        <dbReference type="ARBA" id="ARBA00047899"/>
    </source>
</evidence>
<evidence type="ECO:0000256" key="28">
    <source>
        <dbReference type="ARBA" id="ARBA00048679"/>
    </source>
</evidence>
<protein>
    <recommendedName>
        <fullName evidence="9">EKC/KEOPS complex subunit BUD32</fullName>
        <ecNumber evidence="7">2.7.11.1</ecNumber>
    </recommendedName>
    <alternativeName>
        <fullName evidence="25 26">Atypical Serine/threonine protein kinase BUD32</fullName>
    </alternativeName>
    <alternativeName>
        <fullName evidence="8">EKC/KEOPS complex subunit bud32</fullName>
    </alternativeName>
</protein>
<keyword evidence="15" id="KW-0819">tRNA processing</keyword>
<dbReference type="FunCoup" id="E5R1D1">
    <property type="interactions" value="872"/>
</dbReference>
<keyword evidence="18" id="KW-0378">Hydrolase</keyword>
<evidence type="ECO:0000313" key="31">
    <source>
        <dbReference type="EMBL" id="EFQ97682.1"/>
    </source>
</evidence>
<dbReference type="SUPFAM" id="SSF56112">
    <property type="entry name" value="Protein kinase-like (PK-like)"/>
    <property type="match status" value="1"/>
</dbReference>
<evidence type="ECO:0000256" key="6">
    <source>
        <dbReference type="ARBA" id="ARBA00011534"/>
    </source>
</evidence>
<evidence type="ECO:0000256" key="14">
    <source>
        <dbReference type="ARBA" id="ARBA00022679"/>
    </source>
</evidence>
<evidence type="ECO:0000256" key="12">
    <source>
        <dbReference type="ARBA" id="ARBA00022527"/>
    </source>
</evidence>
<dbReference type="GO" id="GO:0008033">
    <property type="term" value="P:tRNA processing"/>
    <property type="evidence" value="ECO:0007669"/>
    <property type="project" value="UniProtKB-KW"/>
</dbReference>
<dbReference type="VEuPathDB" id="FungiDB:MGYG_00721"/>
<dbReference type="GO" id="GO:0005634">
    <property type="term" value="C:nucleus"/>
    <property type="evidence" value="ECO:0007669"/>
    <property type="project" value="UniProtKB-SubCell"/>
</dbReference>
<dbReference type="RefSeq" id="XP_003176634.1">
    <property type="nucleotide sequence ID" value="XM_003176586.1"/>
</dbReference>
<proteinExistence type="inferred from homology"/>
<evidence type="ECO:0000256" key="4">
    <source>
        <dbReference type="ARBA" id="ARBA00004574"/>
    </source>
</evidence>
<evidence type="ECO:0000256" key="5">
    <source>
        <dbReference type="ARBA" id="ARBA00010630"/>
    </source>
</evidence>
<reference evidence="32" key="1">
    <citation type="journal article" date="2012" name="MBio">
        <title>Comparative genome analysis of Trichophyton rubrum and related dermatophytes reveals candidate genes involved in infection.</title>
        <authorList>
            <person name="Martinez D.A."/>
            <person name="Oliver B.G."/>
            <person name="Graeser Y."/>
            <person name="Goldberg J.M."/>
            <person name="Li W."/>
            <person name="Martinez-Rossi N.M."/>
            <person name="Monod M."/>
            <person name="Shelest E."/>
            <person name="Barton R.C."/>
            <person name="Birch E."/>
            <person name="Brakhage A.A."/>
            <person name="Chen Z."/>
            <person name="Gurr S.J."/>
            <person name="Heiman D."/>
            <person name="Heitman J."/>
            <person name="Kosti I."/>
            <person name="Rossi A."/>
            <person name="Saif S."/>
            <person name="Samalova M."/>
            <person name="Saunders C.W."/>
            <person name="Shea T."/>
            <person name="Summerbell R.C."/>
            <person name="Xu J."/>
            <person name="Young S."/>
            <person name="Zeng Q."/>
            <person name="Birren B.W."/>
            <person name="Cuomo C.A."/>
            <person name="White T.C."/>
        </authorList>
    </citation>
    <scope>NUCLEOTIDE SEQUENCE [LARGE SCALE GENOMIC DNA]</scope>
    <source>
        <strain evidence="32">ATCC MYA-4604 / CBS 118893</strain>
    </source>
</reference>
<keyword evidence="16" id="KW-0547">Nucleotide-binding</keyword>
<comment type="subunit">
    <text evidence="6">Component of the EKC/KEOPS complex composed of at least BUD32, CGI121, GON7, KAE1 and PCC1; the whole complex dimerizes.</text>
</comment>
<dbReference type="EC" id="2.7.11.1" evidence="7"/>
<dbReference type="Gene3D" id="1.10.510.10">
    <property type="entry name" value="Transferase(Phosphotransferase) domain 1"/>
    <property type="match status" value="1"/>
</dbReference>
<dbReference type="HOGENOM" id="CLU_063953_1_0_1"/>
<dbReference type="GO" id="GO:0005524">
    <property type="term" value="F:ATP binding"/>
    <property type="evidence" value="ECO:0007669"/>
    <property type="project" value="UniProtKB-KW"/>
</dbReference>
<dbReference type="GO" id="GO:0005829">
    <property type="term" value="C:cytosol"/>
    <property type="evidence" value="ECO:0007669"/>
    <property type="project" value="TreeGrafter"/>
</dbReference>
<keyword evidence="32" id="KW-1185">Reference proteome</keyword>
<evidence type="ECO:0000256" key="1">
    <source>
        <dbReference type="ARBA" id="ARBA00003747"/>
    </source>
</evidence>
<dbReference type="GO" id="GO:0000408">
    <property type="term" value="C:EKC/KEOPS complex"/>
    <property type="evidence" value="ECO:0007669"/>
    <property type="project" value="TreeGrafter"/>
</dbReference>
<evidence type="ECO:0000256" key="19">
    <source>
        <dbReference type="ARBA" id="ARBA00022840"/>
    </source>
</evidence>
<keyword evidence="12" id="KW-0723">Serine/threonine-protein kinase</keyword>
<evidence type="ECO:0000256" key="11">
    <source>
        <dbReference type="ARBA" id="ARBA00022490"/>
    </source>
</evidence>
<dbReference type="GeneID" id="10031954"/>
<keyword evidence="24" id="KW-0539">Nucleus</keyword>
<evidence type="ECO:0000256" key="15">
    <source>
        <dbReference type="ARBA" id="ARBA00022694"/>
    </source>
</evidence>
<comment type="subcellular location">
    <subcellularLocation>
        <location evidence="4">Chromosome</location>
        <location evidence="4">Telomere</location>
    </subcellularLocation>
    <subcellularLocation>
        <location evidence="3">Cytoplasm</location>
    </subcellularLocation>
    <subcellularLocation>
        <location evidence="2">Nucleus</location>
    </subcellularLocation>
</comment>
<dbReference type="GO" id="GO:0000781">
    <property type="term" value="C:chromosome, telomeric region"/>
    <property type="evidence" value="ECO:0007669"/>
    <property type="project" value="UniProtKB-SubCell"/>
</dbReference>
<dbReference type="STRING" id="535722.E5R1D1"/>
<comment type="function">
    <text evidence="1">Component of the EKC/KEOPS complex that is required for the formation of a threonylcarbamoyl group on adenosine at position 37 (t(6)A37) in tRNAs that read codons beginning with adenine. The complex is probably involved in the transfer of the threonylcarbamoyl moiety of threonylcarbamoyl-AMP (TC-AMP) to the N6 group of A37. BUD32 has ATPase activity in the context of the EKC/KEOPS complex and likely plays a supporting role to the catalytic subunit KAE1. The EKC/KEOPS complex also promotes both telomere uncapping and telomere elongation. The complex is required for efficient recruitment of transcriptional coactivators.</text>
</comment>
<dbReference type="GO" id="GO:0004674">
    <property type="term" value="F:protein serine/threonine kinase activity"/>
    <property type="evidence" value="ECO:0007669"/>
    <property type="project" value="UniProtKB-KW"/>
</dbReference>
<keyword evidence="17 31" id="KW-0418">Kinase</keyword>
<feature type="domain" description="Protein kinase" evidence="30">
    <location>
        <begin position="20"/>
        <end position="307"/>
    </location>
</feature>
<evidence type="ECO:0000256" key="13">
    <source>
        <dbReference type="ARBA" id="ARBA00022553"/>
    </source>
</evidence>
<keyword evidence="22" id="KW-0010">Activator</keyword>
<evidence type="ECO:0000256" key="9">
    <source>
        <dbReference type="ARBA" id="ARBA00019973"/>
    </source>
</evidence>
<feature type="compositionally biased region" description="Basic and acidic residues" evidence="29">
    <location>
        <begin position="97"/>
        <end position="108"/>
    </location>
</feature>
<evidence type="ECO:0000256" key="20">
    <source>
        <dbReference type="ARBA" id="ARBA00022895"/>
    </source>
</evidence>
<dbReference type="FunFam" id="1.10.510.10:FF:000845">
    <property type="entry name" value="Probable bifunctional tRNA threonylcarbamoyladenosine biosynthesis protein"/>
    <property type="match status" value="1"/>
</dbReference>